<keyword evidence="2" id="KW-1185">Reference proteome</keyword>
<organism evidence="1 2">
    <name type="scientific">Colletotrichum scovillei</name>
    <dbReference type="NCBI Taxonomy" id="1209932"/>
    <lineage>
        <taxon>Eukaryota</taxon>
        <taxon>Fungi</taxon>
        <taxon>Dikarya</taxon>
        <taxon>Ascomycota</taxon>
        <taxon>Pezizomycotina</taxon>
        <taxon>Sordariomycetes</taxon>
        <taxon>Hypocreomycetidae</taxon>
        <taxon>Glomerellales</taxon>
        <taxon>Glomerellaceae</taxon>
        <taxon>Colletotrichum</taxon>
        <taxon>Colletotrichum acutatum species complex</taxon>
    </lineage>
</organism>
<evidence type="ECO:0000313" key="1">
    <source>
        <dbReference type="EMBL" id="KAG7057902.1"/>
    </source>
</evidence>
<gene>
    <name evidence="1" type="ORF">JMJ77_005284</name>
</gene>
<evidence type="ECO:0000313" key="2">
    <source>
        <dbReference type="Proteomes" id="UP000699042"/>
    </source>
</evidence>
<dbReference type="AlphaFoldDB" id="A0A9P7RJ59"/>
<reference evidence="1" key="1">
    <citation type="submission" date="2021-05" db="EMBL/GenBank/DDBJ databases">
        <title>Comparative genomics of three Colletotrichum scovillei strains and genetic complementation revealed genes involved fungal growth and virulence on chili pepper.</title>
        <authorList>
            <person name="Hsieh D.-K."/>
            <person name="Chuang S.-C."/>
            <person name="Chen C.-Y."/>
            <person name="Chao Y.-T."/>
            <person name="Lu M.-Y.J."/>
            <person name="Lee M.-H."/>
            <person name="Shih M.-C."/>
        </authorList>
    </citation>
    <scope>NUCLEOTIDE SEQUENCE</scope>
    <source>
        <strain evidence="1">Coll-153</strain>
    </source>
</reference>
<name>A0A9P7RJ59_9PEZI</name>
<dbReference type="Proteomes" id="UP000699042">
    <property type="component" value="Unassembled WGS sequence"/>
</dbReference>
<accession>A0A9P7RJ59</accession>
<sequence>PSRHGAIGGGKCERLRVLFLVGQHNGGTHPPLSSHSRLDSLVYPYNMRPFCNVQKLSRKTMEGV</sequence>
<feature type="non-terminal residue" evidence="1">
    <location>
        <position position="64"/>
    </location>
</feature>
<dbReference type="EMBL" id="JAESDN010000001">
    <property type="protein sequence ID" value="KAG7057902.1"/>
    <property type="molecule type" value="Genomic_DNA"/>
</dbReference>
<proteinExistence type="predicted"/>
<comment type="caution">
    <text evidence="1">The sequence shown here is derived from an EMBL/GenBank/DDBJ whole genome shotgun (WGS) entry which is preliminary data.</text>
</comment>
<protein>
    <submittedName>
        <fullName evidence="1">Uncharacterized protein</fullName>
    </submittedName>
</protein>